<dbReference type="SUPFAM" id="SSF50998">
    <property type="entry name" value="Quinoprotein alcohol dehydrogenase-like"/>
    <property type="match status" value="1"/>
</dbReference>
<evidence type="ECO:0000313" key="5">
    <source>
        <dbReference type="Proteomes" id="UP000272428"/>
    </source>
</evidence>
<evidence type="ECO:0000256" key="1">
    <source>
        <dbReference type="ARBA" id="ARBA00022729"/>
    </source>
</evidence>
<evidence type="ECO:0000259" key="3">
    <source>
        <dbReference type="Pfam" id="PF18962"/>
    </source>
</evidence>
<comment type="caution">
    <text evidence="4">The sequence shown here is derived from an EMBL/GenBank/DDBJ whole genome shotgun (WGS) entry which is preliminary data.</text>
</comment>
<accession>A0A495SMD7</accession>
<feature type="domain" description="Secretion system C-terminal sorting" evidence="3">
    <location>
        <begin position="451"/>
        <end position="521"/>
    </location>
</feature>
<protein>
    <submittedName>
        <fullName evidence="4">Putative secreted protein (Por secretion system target)</fullName>
    </submittedName>
</protein>
<dbReference type="InterPro" id="IPR026444">
    <property type="entry name" value="Secre_tail"/>
</dbReference>
<dbReference type="Proteomes" id="UP000272428">
    <property type="component" value="Unassembled WGS sequence"/>
</dbReference>
<dbReference type="OrthoDB" id="9811934at2"/>
<dbReference type="PANTHER" id="PTHR42754:SF1">
    <property type="entry name" value="LIPOPROTEIN"/>
    <property type="match status" value="1"/>
</dbReference>
<evidence type="ECO:0000256" key="2">
    <source>
        <dbReference type="SAM" id="SignalP"/>
    </source>
</evidence>
<dbReference type="EMBL" id="RBXB01000001">
    <property type="protein sequence ID" value="RKT00875.1"/>
    <property type="molecule type" value="Genomic_DNA"/>
</dbReference>
<gene>
    <name evidence="4" type="ORF">BCF58_0076</name>
</gene>
<reference evidence="4 5" key="1">
    <citation type="submission" date="2018-10" db="EMBL/GenBank/DDBJ databases">
        <title>Genomic Encyclopedia of Archaeal and Bacterial Type Strains, Phase II (KMG-II): from individual species to whole genera.</title>
        <authorList>
            <person name="Goeker M."/>
        </authorList>
    </citation>
    <scope>NUCLEOTIDE SEQUENCE [LARGE SCALE GENOMIC DNA]</scope>
    <source>
        <strain evidence="4 5">DSM 14219</strain>
    </source>
</reference>
<dbReference type="RefSeq" id="WP_121459834.1">
    <property type="nucleotide sequence ID" value="NZ_RBXB01000001.1"/>
</dbReference>
<keyword evidence="5" id="KW-1185">Reference proteome</keyword>
<keyword evidence="1 2" id="KW-0732">Signal</keyword>
<dbReference type="NCBIfam" id="TIGR04183">
    <property type="entry name" value="Por_Secre_tail"/>
    <property type="match status" value="1"/>
</dbReference>
<sequence>MKYLKSILLILLLSSVAKSQIPTIQWQKSFGGSNNETAKSIVQTPDGGYITAGFSKSSDGNATINQGDNDFWVVKMDALGTFQWQKSLGGSGDDQANSICTTSDGGYVVAGFSNSSNGDITLNKGSSDYWIVKLNALGNIVWQKTYGGQAQDIATSVKQTTDGGYIVTGYSSSSNGDITGNHGQNTTDYWVVKLDSSGNLQWQKALGGTSNERAFEIQQTSDGGYIVSGDTYSSNSGDISSTAFGSGRDFWIVKLGSTGNITWEKRFGGSGEDNAYSISQTSDSGYIVSGTTTSINGNISFNNGQGDFWIIKLDALGNLQWEKALGSLTYDQAYSVKQTPDGNYIATGYLSSNTGVAESEPLASTQYWIVKLDTLGNLLWHKSYGGSGNEAAYSIISTTDGGLAVAGYSNTNPNSGDVTGNHGQFDFWILKLSGSKELGTMENNASEKPILYPNPTKDFVYINHLPKQSIVTIFDTVGRIVFSKKYSQKSISIETSAFANGVYIIQIDNEEKNILSEKLIIRK</sequence>
<feature type="chain" id="PRO_5019799559" evidence="2">
    <location>
        <begin position="20"/>
        <end position="523"/>
    </location>
</feature>
<dbReference type="PANTHER" id="PTHR42754">
    <property type="entry name" value="ENDOGLUCANASE"/>
    <property type="match status" value="1"/>
</dbReference>
<name>A0A495SMD7_9FLAO</name>
<dbReference type="Pfam" id="PF18962">
    <property type="entry name" value="Por_Secre_tail"/>
    <property type="match status" value="1"/>
</dbReference>
<dbReference type="InterPro" id="IPR011047">
    <property type="entry name" value="Quinoprotein_ADH-like_sf"/>
</dbReference>
<dbReference type="AlphaFoldDB" id="A0A495SMD7"/>
<organism evidence="4 5">
    <name type="scientific">Chryseobacterium defluvii</name>
    <dbReference type="NCBI Taxonomy" id="160396"/>
    <lineage>
        <taxon>Bacteria</taxon>
        <taxon>Pseudomonadati</taxon>
        <taxon>Bacteroidota</taxon>
        <taxon>Flavobacteriia</taxon>
        <taxon>Flavobacteriales</taxon>
        <taxon>Weeksellaceae</taxon>
        <taxon>Chryseobacterium group</taxon>
        <taxon>Chryseobacterium</taxon>
    </lineage>
</organism>
<proteinExistence type="predicted"/>
<evidence type="ECO:0000313" key="4">
    <source>
        <dbReference type="EMBL" id="RKT00875.1"/>
    </source>
</evidence>
<feature type="signal peptide" evidence="2">
    <location>
        <begin position="1"/>
        <end position="19"/>
    </location>
</feature>